<evidence type="ECO:0008006" key="5">
    <source>
        <dbReference type="Google" id="ProtNLM"/>
    </source>
</evidence>
<feature type="compositionally biased region" description="Low complexity" evidence="1">
    <location>
        <begin position="434"/>
        <end position="509"/>
    </location>
</feature>
<feature type="region of interest" description="Disordered" evidence="1">
    <location>
        <begin position="405"/>
        <end position="509"/>
    </location>
</feature>
<comment type="caution">
    <text evidence="3">The sequence shown here is derived from an EMBL/GenBank/DDBJ whole genome shotgun (WGS) entry which is preliminary data.</text>
</comment>
<keyword evidence="4" id="KW-1185">Reference proteome</keyword>
<dbReference type="RefSeq" id="WP_269885685.1">
    <property type="nucleotide sequence ID" value="NZ_JAQAGZ010000032.1"/>
</dbReference>
<dbReference type="EMBL" id="JAQAGZ010000032">
    <property type="protein sequence ID" value="MCZ8517153.1"/>
    <property type="molecule type" value="Genomic_DNA"/>
</dbReference>
<organism evidence="3 4">
    <name type="scientific">Paenibacillus gyeongsangnamensis</name>
    <dbReference type="NCBI Taxonomy" id="3388067"/>
    <lineage>
        <taxon>Bacteria</taxon>
        <taxon>Bacillati</taxon>
        <taxon>Bacillota</taxon>
        <taxon>Bacilli</taxon>
        <taxon>Bacillales</taxon>
        <taxon>Paenibacillaceae</taxon>
        <taxon>Paenibacillus</taxon>
    </lineage>
</organism>
<feature type="chain" id="PRO_5045288706" description="DUF4352 domain-containing protein" evidence="2">
    <location>
        <begin position="36"/>
        <end position="806"/>
    </location>
</feature>
<reference evidence="3 4" key="1">
    <citation type="submission" date="2022-12" db="EMBL/GenBank/DDBJ databases">
        <title>Draft genome sequence of Paenibacillus sp. dW9.</title>
        <authorList>
            <person name="Choi E.-W."/>
            <person name="Kim D.-U."/>
        </authorList>
    </citation>
    <scope>NUCLEOTIDE SEQUENCE [LARGE SCALE GENOMIC DNA]</scope>
    <source>
        <strain evidence="4">dW9</strain>
    </source>
</reference>
<feature type="signal peptide" evidence="2">
    <location>
        <begin position="1"/>
        <end position="35"/>
    </location>
</feature>
<keyword evidence="2" id="KW-0732">Signal</keyword>
<evidence type="ECO:0000256" key="2">
    <source>
        <dbReference type="SAM" id="SignalP"/>
    </source>
</evidence>
<sequence>MKRQPSWKRAAVKTAITAACLGLILPVVPAPMAHAGKEGVFINDVTYFTLEEALLSTSADSGTLQFTVRLNNGGSQAVDFNAYGVRVTDDSGHSFAARLTEQQSARVQAGENRDFRFTAQVPPGEKPGQLTVNIIAWDYGSSSLSREVGGLHVGYVAAQDTNLKRTVISLNEVDSTLPQNATVSFTAGRTVPAAEDGKLMLYTDVTARNVGSSNFKLPSALKFRYKDNSGQYYTASVQQGGDQALLPKQDRRLVFKTEVPLAASSSGYTLEAAYAKDSQDVVIGALPLGAVTDPIALGGKTPYSLTTGTGLQLTADKAVISSQDDGLHVQTTITVSNEGNQVEALPQLSASYQFGKDGASVASSDLAAHSSFLSPKEKASYYFYVLLPLGVDPKSLQMVVLENGQASGSTSKTTSAGSSGSSSGSSGGSGNTAGSGITSSSTSAGSGSIGSSTSTGSGSTSSSSGSTGNTGSGSASAGSGSASSGTSGASGSSSSSGSSSGTGTTTSALSGSSASAVPVIAVSLADAQSVDAAGIQAVEAQDYQMGTPFPLLADGVLDKHLQIAMMEYTLNESSDYGYKTIIGKYKLTNSGTSSIPMPSFQTELLSGNGFTYGGTKQAVSAGEILPNTSAVVSFAYSLPEWETGENLALHFYDTKSSAAYKRSLGTYKVALQTEPKPEESKDTDPMNLYPFKVAIENYQLSTSFNKNDFTYSYQLKLNLQVDRTDPVVVDQNFSKLEFAVVDSRGRELGTQSFAFTGQNKLVSGLQYVNFASVKTDYFEANTTINIYEVISTPNGEMRRLVKQLKQ</sequence>
<evidence type="ECO:0000313" key="4">
    <source>
        <dbReference type="Proteomes" id="UP001527882"/>
    </source>
</evidence>
<dbReference type="Proteomes" id="UP001527882">
    <property type="component" value="Unassembled WGS sequence"/>
</dbReference>
<name>A0ABT4QJU5_9BACL</name>
<evidence type="ECO:0000256" key="1">
    <source>
        <dbReference type="SAM" id="MobiDB-lite"/>
    </source>
</evidence>
<accession>A0ABT4QJU5</accession>
<evidence type="ECO:0000313" key="3">
    <source>
        <dbReference type="EMBL" id="MCZ8517153.1"/>
    </source>
</evidence>
<protein>
    <recommendedName>
        <fullName evidence="5">DUF4352 domain-containing protein</fullName>
    </recommendedName>
</protein>
<proteinExistence type="predicted"/>
<gene>
    <name evidence="3" type="ORF">O9H85_33340</name>
</gene>
<feature type="compositionally biased region" description="Low complexity" evidence="1">
    <location>
        <begin position="406"/>
        <end position="424"/>
    </location>
</feature>